<dbReference type="InterPro" id="IPR001280">
    <property type="entry name" value="PSI_PsaA/B"/>
</dbReference>
<evidence type="ECO:0000313" key="2">
    <source>
        <dbReference type="EMBL" id="KVH74158.1"/>
    </source>
</evidence>
<sequence>MNPMLVEARAPESRASWPSNPVGYYFFGSSTHVLFTCLCIYSTRLYYSSCVIYSSPIHRRIHRDRSFAHGAIFFIRDYNPEQNEDNVLARMLEHEEAIISHLSWVSLFLGLVICSCVISLGKVTNGTHFCKQQQSPSTSPFTVRDPDLNGSIFSSHRRRRGSHRSNLLVLLQKLKHHSLRLLRHLTFGLQNPNHVCKLHNRVKRNPIRRKIIPSTLLSVNHHHDIFNPKSGGTQWRRRLKNRCPTCNQILDNQTNLVGGNGECGVRDAADDVVDGGRREDRDHGFGNEKEEFRVRDDEAEVD</sequence>
<dbReference type="GO" id="GO:0015979">
    <property type="term" value="P:photosynthesis"/>
    <property type="evidence" value="ECO:0007669"/>
    <property type="project" value="InterPro"/>
</dbReference>
<dbReference type="SUPFAM" id="SSF81558">
    <property type="entry name" value="Photosystem I subunits PsaA/PsaB"/>
    <property type="match status" value="1"/>
</dbReference>
<dbReference type="EMBL" id="LEKV01006529">
    <property type="protein sequence ID" value="KVH74158.1"/>
    <property type="molecule type" value="Genomic_DNA"/>
</dbReference>
<feature type="compositionally biased region" description="Basic and acidic residues" evidence="1">
    <location>
        <begin position="271"/>
        <end position="296"/>
    </location>
</feature>
<dbReference type="GO" id="GO:0009535">
    <property type="term" value="C:chloroplast thylakoid membrane"/>
    <property type="evidence" value="ECO:0007669"/>
    <property type="project" value="TreeGrafter"/>
</dbReference>
<protein>
    <submittedName>
        <fullName evidence="2">Photosystem I PsaA/PsaB</fullName>
    </submittedName>
</protein>
<dbReference type="Gene3D" id="1.20.1130.10">
    <property type="entry name" value="Photosystem I PsaA/PsaB"/>
    <property type="match status" value="1"/>
</dbReference>
<gene>
    <name evidence="2" type="ORF">Ccrd_025574</name>
</gene>
<reference evidence="2 3" key="1">
    <citation type="journal article" date="2016" name="Sci. Rep.">
        <title>The genome sequence of the outbreeding globe artichoke constructed de novo incorporating a phase-aware low-pass sequencing strategy of F1 progeny.</title>
        <authorList>
            <person name="Scaglione D."/>
            <person name="Reyes-Chin-Wo S."/>
            <person name="Acquadro A."/>
            <person name="Froenicke L."/>
            <person name="Portis E."/>
            <person name="Beitel C."/>
            <person name="Tirone M."/>
            <person name="Mauro R."/>
            <person name="Lo Monaco A."/>
            <person name="Mauromicale G."/>
            <person name="Faccioli P."/>
            <person name="Cattivelli L."/>
            <person name="Rieseberg L."/>
            <person name="Michelmore R."/>
            <person name="Lanteri S."/>
        </authorList>
    </citation>
    <scope>NUCLEOTIDE SEQUENCE [LARGE SCALE GENOMIC DNA]</scope>
    <source>
        <strain evidence="2">2C</strain>
    </source>
</reference>
<dbReference type="PANTHER" id="PTHR30128">
    <property type="entry name" value="OUTER MEMBRANE PROTEIN, OMPA-RELATED"/>
    <property type="match status" value="1"/>
</dbReference>
<comment type="caution">
    <text evidence="2">The sequence shown here is derived from an EMBL/GenBank/DDBJ whole genome shotgun (WGS) entry which is preliminary data.</text>
</comment>
<accession>A0A103WKT7</accession>
<feature type="non-terminal residue" evidence="2">
    <location>
        <position position="1"/>
    </location>
</feature>
<dbReference type="STRING" id="59895.A0A103WKT7"/>
<dbReference type="Proteomes" id="UP000243975">
    <property type="component" value="Unassembled WGS sequence"/>
</dbReference>
<evidence type="ECO:0000256" key="1">
    <source>
        <dbReference type="SAM" id="MobiDB-lite"/>
    </source>
</evidence>
<dbReference type="InterPro" id="IPR036408">
    <property type="entry name" value="PSI_PsaA/B_sf"/>
</dbReference>
<dbReference type="Pfam" id="PF00223">
    <property type="entry name" value="PsaA_PsaB"/>
    <property type="match status" value="1"/>
</dbReference>
<name>A0A103WKT7_CYNCS</name>
<dbReference type="AlphaFoldDB" id="A0A103WKT7"/>
<organism evidence="2 3">
    <name type="scientific">Cynara cardunculus var. scolymus</name>
    <name type="common">Globe artichoke</name>
    <name type="synonym">Cynara scolymus</name>
    <dbReference type="NCBI Taxonomy" id="59895"/>
    <lineage>
        <taxon>Eukaryota</taxon>
        <taxon>Viridiplantae</taxon>
        <taxon>Streptophyta</taxon>
        <taxon>Embryophyta</taxon>
        <taxon>Tracheophyta</taxon>
        <taxon>Spermatophyta</taxon>
        <taxon>Magnoliopsida</taxon>
        <taxon>eudicotyledons</taxon>
        <taxon>Gunneridae</taxon>
        <taxon>Pentapetalae</taxon>
        <taxon>asterids</taxon>
        <taxon>campanulids</taxon>
        <taxon>Asterales</taxon>
        <taxon>Asteraceae</taxon>
        <taxon>Carduoideae</taxon>
        <taxon>Cardueae</taxon>
        <taxon>Carduinae</taxon>
        <taxon>Cynara</taxon>
    </lineage>
</organism>
<feature type="region of interest" description="Disordered" evidence="1">
    <location>
        <begin position="271"/>
        <end position="302"/>
    </location>
</feature>
<dbReference type="PANTHER" id="PTHR30128:SF19">
    <property type="entry name" value="PHOTOSYSTEM I P700 CHLOROPHYLL A APOPROTEIN A1-RELATED"/>
    <property type="match status" value="1"/>
</dbReference>
<dbReference type="Gramene" id="KVH74158">
    <property type="protein sequence ID" value="KVH74158"/>
    <property type="gene ID" value="Ccrd_025574"/>
</dbReference>
<proteinExistence type="predicted"/>
<evidence type="ECO:0000313" key="3">
    <source>
        <dbReference type="Proteomes" id="UP000243975"/>
    </source>
</evidence>
<keyword evidence="3" id="KW-1185">Reference proteome</keyword>